<dbReference type="Gene3D" id="1.10.10.10">
    <property type="entry name" value="Winged helix-like DNA-binding domain superfamily/Winged helix DNA-binding domain"/>
    <property type="match status" value="1"/>
</dbReference>
<dbReference type="InterPro" id="IPR008920">
    <property type="entry name" value="TF_FadR/GntR_C"/>
</dbReference>
<reference evidence="5 6" key="1">
    <citation type="submission" date="2024-03" db="EMBL/GenBank/DDBJ databases">
        <title>Community enrichment and isolation of bacterial strains for fucoidan degradation.</title>
        <authorList>
            <person name="Sichert A."/>
        </authorList>
    </citation>
    <scope>NUCLEOTIDE SEQUENCE [LARGE SCALE GENOMIC DNA]</scope>
    <source>
        <strain evidence="5 6">AS62</strain>
    </source>
</reference>
<proteinExistence type="predicted"/>
<dbReference type="SUPFAM" id="SSF46785">
    <property type="entry name" value="Winged helix' DNA-binding domain"/>
    <property type="match status" value="1"/>
</dbReference>
<gene>
    <name evidence="5" type="ORF">WNY59_02160</name>
</gene>
<organism evidence="5 6">
    <name type="scientific">Ahrensia kielensis</name>
    <dbReference type="NCBI Taxonomy" id="76980"/>
    <lineage>
        <taxon>Bacteria</taxon>
        <taxon>Pseudomonadati</taxon>
        <taxon>Pseudomonadota</taxon>
        <taxon>Alphaproteobacteria</taxon>
        <taxon>Hyphomicrobiales</taxon>
        <taxon>Ahrensiaceae</taxon>
        <taxon>Ahrensia</taxon>
    </lineage>
</organism>
<dbReference type="InterPro" id="IPR036390">
    <property type="entry name" value="WH_DNA-bd_sf"/>
</dbReference>
<dbReference type="Pfam" id="PF07729">
    <property type="entry name" value="FCD"/>
    <property type="match status" value="1"/>
</dbReference>
<evidence type="ECO:0000313" key="5">
    <source>
        <dbReference type="EMBL" id="MEM5500386.1"/>
    </source>
</evidence>
<dbReference type="SMART" id="SM00345">
    <property type="entry name" value="HTH_GNTR"/>
    <property type="match status" value="1"/>
</dbReference>
<feature type="domain" description="HTH gntR-type" evidence="4">
    <location>
        <begin position="1"/>
        <end position="63"/>
    </location>
</feature>
<dbReference type="CDD" id="cd07377">
    <property type="entry name" value="WHTH_GntR"/>
    <property type="match status" value="1"/>
</dbReference>
<protein>
    <submittedName>
        <fullName evidence="5">GntR family transcriptional regulator</fullName>
    </submittedName>
</protein>
<dbReference type="PANTHER" id="PTHR43537">
    <property type="entry name" value="TRANSCRIPTIONAL REGULATOR, GNTR FAMILY"/>
    <property type="match status" value="1"/>
</dbReference>
<dbReference type="Gene3D" id="1.20.120.530">
    <property type="entry name" value="GntR ligand-binding domain-like"/>
    <property type="match status" value="1"/>
</dbReference>
<comment type="caution">
    <text evidence="5">The sequence shown here is derived from an EMBL/GenBank/DDBJ whole genome shotgun (WGS) entry which is preliminary data.</text>
</comment>
<dbReference type="EMBL" id="JBBMQO010000001">
    <property type="protein sequence ID" value="MEM5500386.1"/>
    <property type="molecule type" value="Genomic_DNA"/>
</dbReference>
<accession>A0ABU9T2N3</accession>
<dbReference type="Pfam" id="PF00392">
    <property type="entry name" value="GntR"/>
    <property type="match status" value="1"/>
</dbReference>
<evidence type="ECO:0000313" key="6">
    <source>
        <dbReference type="Proteomes" id="UP001477870"/>
    </source>
</evidence>
<keyword evidence="2" id="KW-0238">DNA-binding</keyword>
<sequence>MLSQELRSLILSGVYTAGMQLRQGEIARSFGVSHIPIREALQTLKHEGLIEQITNRGAFVAAIGLGDLQNIWDMRRVLEPMAAVQAIAHTTEIGLRRVEKIIDMADQETSNLELVRLNWEFHLALYEPCGNDLLLEFIRALYRKADRYSCMLWANHDYGHQASQEHRRILEFYRQRDVEQVKINILEHINEVERLVRIPFEG</sequence>
<evidence type="ECO:0000256" key="1">
    <source>
        <dbReference type="ARBA" id="ARBA00023015"/>
    </source>
</evidence>
<dbReference type="SUPFAM" id="SSF48008">
    <property type="entry name" value="GntR ligand-binding domain-like"/>
    <property type="match status" value="1"/>
</dbReference>
<evidence type="ECO:0000256" key="2">
    <source>
        <dbReference type="ARBA" id="ARBA00023125"/>
    </source>
</evidence>
<keyword evidence="3" id="KW-0804">Transcription</keyword>
<dbReference type="PANTHER" id="PTHR43537:SF41">
    <property type="entry name" value="TRANSCRIPTIONAL REGULATORY PROTEIN"/>
    <property type="match status" value="1"/>
</dbReference>
<dbReference type="InterPro" id="IPR000524">
    <property type="entry name" value="Tscrpt_reg_HTH_GntR"/>
</dbReference>
<keyword evidence="1" id="KW-0805">Transcription regulation</keyword>
<dbReference type="PROSITE" id="PS50949">
    <property type="entry name" value="HTH_GNTR"/>
    <property type="match status" value="1"/>
</dbReference>
<name>A0ABU9T2N3_9HYPH</name>
<dbReference type="InterPro" id="IPR011711">
    <property type="entry name" value="GntR_C"/>
</dbReference>
<dbReference type="InterPro" id="IPR036388">
    <property type="entry name" value="WH-like_DNA-bd_sf"/>
</dbReference>
<evidence type="ECO:0000259" key="4">
    <source>
        <dbReference type="PROSITE" id="PS50949"/>
    </source>
</evidence>
<keyword evidence="6" id="KW-1185">Reference proteome</keyword>
<dbReference type="RefSeq" id="WP_342846526.1">
    <property type="nucleotide sequence ID" value="NZ_JBBMQO010000001.1"/>
</dbReference>
<evidence type="ECO:0000256" key="3">
    <source>
        <dbReference type="ARBA" id="ARBA00023163"/>
    </source>
</evidence>
<dbReference type="Proteomes" id="UP001477870">
    <property type="component" value="Unassembled WGS sequence"/>
</dbReference>
<dbReference type="SMART" id="SM00895">
    <property type="entry name" value="FCD"/>
    <property type="match status" value="1"/>
</dbReference>